<evidence type="ECO:0000313" key="12">
    <source>
        <dbReference type="EMBL" id="EFO93321.1"/>
    </source>
</evidence>
<comment type="pathway">
    <text evidence="2">Amino-acid biosynthesis; L-serine biosynthesis; L-serine from 3-phospho-D-glycerate: step 2/3.</text>
</comment>
<protein>
    <recommendedName>
        <fullName evidence="4">phosphoserine transaminase</fullName>
        <ecNumber evidence="4">2.6.1.52</ecNumber>
    </recommendedName>
</protein>
<keyword evidence="8" id="KW-0663">Pyridoxal phosphate</keyword>
<evidence type="ECO:0000256" key="4">
    <source>
        <dbReference type="ARBA" id="ARBA00013030"/>
    </source>
</evidence>
<comment type="catalytic activity">
    <reaction evidence="11">
        <text>O-phospho-L-serine + 2-oxoglutarate = 3-phosphooxypyruvate + L-glutamate</text>
        <dbReference type="Rhea" id="RHEA:14329"/>
        <dbReference type="ChEBI" id="CHEBI:16810"/>
        <dbReference type="ChEBI" id="CHEBI:18110"/>
        <dbReference type="ChEBI" id="CHEBI:29985"/>
        <dbReference type="ChEBI" id="CHEBI:57524"/>
        <dbReference type="EC" id="2.6.1.52"/>
    </reaction>
</comment>
<dbReference type="GO" id="GO:0006564">
    <property type="term" value="P:L-serine biosynthetic process"/>
    <property type="evidence" value="ECO:0007669"/>
    <property type="project" value="UniProtKB-KW"/>
</dbReference>
<dbReference type="PANTHER" id="PTHR43247">
    <property type="entry name" value="PHOSPHOSERINE AMINOTRANSFERASE"/>
    <property type="match status" value="1"/>
</dbReference>
<name>E3NTX5_CAERE</name>
<organism evidence="13">
    <name type="scientific">Caenorhabditis remanei</name>
    <name type="common">Caenorhabditis vulgaris</name>
    <dbReference type="NCBI Taxonomy" id="31234"/>
    <lineage>
        <taxon>Eukaryota</taxon>
        <taxon>Metazoa</taxon>
        <taxon>Ecdysozoa</taxon>
        <taxon>Nematoda</taxon>
        <taxon>Chromadorea</taxon>
        <taxon>Rhabditida</taxon>
        <taxon>Rhabditina</taxon>
        <taxon>Rhabditomorpha</taxon>
        <taxon>Rhabditoidea</taxon>
        <taxon>Rhabditidae</taxon>
        <taxon>Peloderinae</taxon>
        <taxon>Caenorhabditis</taxon>
    </lineage>
</organism>
<evidence type="ECO:0000256" key="6">
    <source>
        <dbReference type="ARBA" id="ARBA00022605"/>
    </source>
</evidence>
<evidence type="ECO:0000256" key="2">
    <source>
        <dbReference type="ARBA" id="ARBA00005099"/>
    </source>
</evidence>
<evidence type="ECO:0000256" key="9">
    <source>
        <dbReference type="ARBA" id="ARBA00023299"/>
    </source>
</evidence>
<evidence type="ECO:0000256" key="11">
    <source>
        <dbReference type="ARBA" id="ARBA00049007"/>
    </source>
</evidence>
<dbReference type="eggNOG" id="KOG2790">
    <property type="taxonomic scope" value="Eukaryota"/>
</dbReference>
<dbReference type="Proteomes" id="UP000008281">
    <property type="component" value="Unassembled WGS sequence"/>
</dbReference>
<dbReference type="Gene3D" id="3.90.1150.10">
    <property type="entry name" value="Aspartate Aminotransferase, domain 1"/>
    <property type="match status" value="1"/>
</dbReference>
<evidence type="ECO:0000256" key="8">
    <source>
        <dbReference type="ARBA" id="ARBA00022898"/>
    </source>
</evidence>
<reference evidence="12" key="1">
    <citation type="submission" date="2007-07" db="EMBL/GenBank/DDBJ databases">
        <title>PCAP assembly of the Caenorhabditis remanei genome.</title>
        <authorList>
            <consortium name="The Caenorhabditis remanei Sequencing Consortium"/>
            <person name="Wilson R.K."/>
        </authorList>
    </citation>
    <scope>NUCLEOTIDE SEQUENCE [LARGE SCALE GENOMIC DNA]</scope>
    <source>
        <strain evidence="12">PB4641</strain>
    </source>
</reference>
<evidence type="ECO:0000256" key="5">
    <source>
        <dbReference type="ARBA" id="ARBA00022576"/>
    </source>
</evidence>
<accession>E3NTX5</accession>
<dbReference type="GO" id="GO:0030170">
    <property type="term" value="F:pyridoxal phosphate binding"/>
    <property type="evidence" value="ECO:0007669"/>
    <property type="project" value="TreeGrafter"/>
</dbReference>
<dbReference type="OrthoDB" id="1703350at2759"/>
<sequence>MNVPFTLVDEALDKLFLKEAEENHLLNLAGHRSVGGMRASIYNAVPLEGVQALVNFMDDFAQRNG</sequence>
<dbReference type="InterPro" id="IPR022278">
    <property type="entry name" value="Pser_aminoTfrase"/>
</dbReference>
<dbReference type="InParanoid" id="E3NTX5"/>
<evidence type="ECO:0000256" key="7">
    <source>
        <dbReference type="ARBA" id="ARBA00022679"/>
    </source>
</evidence>
<evidence type="ECO:0000313" key="13">
    <source>
        <dbReference type="Proteomes" id="UP000008281"/>
    </source>
</evidence>
<evidence type="ECO:0000256" key="1">
    <source>
        <dbReference type="ARBA" id="ARBA00001933"/>
    </source>
</evidence>
<gene>
    <name evidence="12" type="ORF">CRE_22250</name>
</gene>
<comment type="cofactor">
    <cofactor evidence="1">
        <name>pyridoxal 5'-phosphate</name>
        <dbReference type="ChEBI" id="CHEBI:597326"/>
    </cofactor>
</comment>
<dbReference type="InterPro" id="IPR015424">
    <property type="entry name" value="PyrdxlP-dep_Trfase"/>
</dbReference>
<dbReference type="PANTHER" id="PTHR43247:SF1">
    <property type="entry name" value="PHOSPHOSERINE AMINOTRANSFERASE"/>
    <property type="match status" value="1"/>
</dbReference>
<keyword evidence="9" id="KW-0718">Serine biosynthesis</keyword>
<evidence type="ECO:0000256" key="3">
    <source>
        <dbReference type="ARBA" id="ARBA00006904"/>
    </source>
</evidence>
<keyword evidence="5" id="KW-0032">Aminotransferase</keyword>
<comment type="catalytic activity">
    <reaction evidence="10">
        <text>4-(phosphooxy)-L-threonine + 2-oxoglutarate = (R)-3-hydroxy-2-oxo-4-phosphooxybutanoate + L-glutamate</text>
        <dbReference type="Rhea" id="RHEA:16573"/>
        <dbReference type="ChEBI" id="CHEBI:16810"/>
        <dbReference type="ChEBI" id="CHEBI:29985"/>
        <dbReference type="ChEBI" id="CHEBI:58452"/>
        <dbReference type="ChEBI" id="CHEBI:58538"/>
        <dbReference type="EC" id="2.6.1.52"/>
    </reaction>
</comment>
<dbReference type="AlphaFoldDB" id="E3NTX5"/>
<comment type="similarity">
    <text evidence="3">Belongs to the class-V pyridoxal-phosphate-dependent aminotransferase family. SerC subfamily.</text>
</comment>
<keyword evidence="7" id="KW-0808">Transferase</keyword>
<dbReference type="EC" id="2.6.1.52" evidence="4"/>
<proteinExistence type="inferred from homology"/>
<evidence type="ECO:0000256" key="10">
    <source>
        <dbReference type="ARBA" id="ARBA00047630"/>
    </source>
</evidence>
<dbReference type="GO" id="GO:0004648">
    <property type="term" value="F:O-phospho-L-serine:2-oxoglutarate aminotransferase activity"/>
    <property type="evidence" value="ECO:0007669"/>
    <property type="project" value="UniProtKB-EC"/>
</dbReference>
<keyword evidence="6" id="KW-0028">Amino-acid biosynthesis</keyword>
<dbReference type="SUPFAM" id="SSF53383">
    <property type="entry name" value="PLP-dependent transferases"/>
    <property type="match status" value="1"/>
</dbReference>
<dbReference type="GO" id="GO:0005737">
    <property type="term" value="C:cytoplasm"/>
    <property type="evidence" value="ECO:0007669"/>
    <property type="project" value="TreeGrafter"/>
</dbReference>
<dbReference type="InterPro" id="IPR015422">
    <property type="entry name" value="PyrdxlP-dep_Trfase_small"/>
</dbReference>
<dbReference type="FunFam" id="3.90.1150.10:FF:000006">
    <property type="entry name" value="Phosphoserine aminotransferase"/>
    <property type="match status" value="1"/>
</dbReference>
<dbReference type="HOGENOM" id="CLU_206364_0_0_1"/>
<dbReference type="EMBL" id="DS270344">
    <property type="protein sequence ID" value="EFO93321.1"/>
    <property type="molecule type" value="Genomic_DNA"/>
</dbReference>
<dbReference type="STRING" id="31234.E3NTX5"/>
<keyword evidence="13" id="KW-1185">Reference proteome</keyword>